<dbReference type="Proteomes" id="UP001152523">
    <property type="component" value="Unassembled WGS sequence"/>
</dbReference>
<gene>
    <name evidence="2" type="ORF">CEPIT_LOCUS28369</name>
</gene>
<dbReference type="EMBL" id="CAMAPF010000948">
    <property type="protein sequence ID" value="CAH9127504.1"/>
    <property type="molecule type" value="Genomic_DNA"/>
</dbReference>
<evidence type="ECO:0000313" key="3">
    <source>
        <dbReference type="Proteomes" id="UP001152523"/>
    </source>
</evidence>
<feature type="compositionally biased region" description="Basic and acidic residues" evidence="1">
    <location>
        <begin position="1"/>
        <end position="14"/>
    </location>
</feature>
<evidence type="ECO:0000256" key="1">
    <source>
        <dbReference type="SAM" id="MobiDB-lite"/>
    </source>
</evidence>
<comment type="caution">
    <text evidence="2">The sequence shown here is derived from an EMBL/GenBank/DDBJ whole genome shotgun (WGS) entry which is preliminary data.</text>
</comment>
<accession>A0AAV0EW65</accession>
<organism evidence="2 3">
    <name type="scientific">Cuscuta epithymum</name>
    <dbReference type="NCBI Taxonomy" id="186058"/>
    <lineage>
        <taxon>Eukaryota</taxon>
        <taxon>Viridiplantae</taxon>
        <taxon>Streptophyta</taxon>
        <taxon>Embryophyta</taxon>
        <taxon>Tracheophyta</taxon>
        <taxon>Spermatophyta</taxon>
        <taxon>Magnoliopsida</taxon>
        <taxon>eudicotyledons</taxon>
        <taxon>Gunneridae</taxon>
        <taxon>Pentapetalae</taxon>
        <taxon>asterids</taxon>
        <taxon>lamiids</taxon>
        <taxon>Solanales</taxon>
        <taxon>Convolvulaceae</taxon>
        <taxon>Cuscuteae</taxon>
        <taxon>Cuscuta</taxon>
        <taxon>Cuscuta subgen. Cuscuta</taxon>
    </lineage>
</organism>
<keyword evidence="3" id="KW-1185">Reference proteome</keyword>
<sequence>MREKRIKVGPDFKRPAYPNHPGHLVHRPQPPGATMAGVGRKHKINRKVPTVPRFKSVGFSPTSRRAAVFRETGLTEHHDK</sequence>
<dbReference type="AlphaFoldDB" id="A0AAV0EW65"/>
<name>A0AAV0EW65_9ASTE</name>
<proteinExistence type="predicted"/>
<reference evidence="2" key="1">
    <citation type="submission" date="2022-07" db="EMBL/GenBank/DDBJ databases">
        <authorList>
            <person name="Macas J."/>
            <person name="Novak P."/>
            <person name="Neumann P."/>
        </authorList>
    </citation>
    <scope>NUCLEOTIDE SEQUENCE</scope>
</reference>
<evidence type="ECO:0000313" key="2">
    <source>
        <dbReference type="EMBL" id="CAH9127504.1"/>
    </source>
</evidence>
<protein>
    <submittedName>
        <fullName evidence="2">Uncharacterized protein</fullName>
    </submittedName>
</protein>
<feature type="region of interest" description="Disordered" evidence="1">
    <location>
        <begin position="1"/>
        <end position="37"/>
    </location>
</feature>